<dbReference type="GO" id="GO:0003682">
    <property type="term" value="F:chromatin binding"/>
    <property type="evidence" value="ECO:0007669"/>
    <property type="project" value="TreeGrafter"/>
</dbReference>
<dbReference type="GO" id="GO:0006272">
    <property type="term" value="P:leading strand elongation"/>
    <property type="evidence" value="ECO:0007669"/>
    <property type="project" value="TreeGrafter"/>
</dbReference>
<feature type="compositionally biased region" description="Basic residues" evidence="1">
    <location>
        <begin position="104"/>
        <end position="118"/>
    </location>
</feature>
<protein>
    <recommendedName>
        <fullName evidence="2">DNA polymerase alpha catalytic subunit N-terminal domain-containing protein</fullName>
    </recommendedName>
</protein>
<dbReference type="GO" id="GO:0003887">
    <property type="term" value="F:DNA-directed DNA polymerase activity"/>
    <property type="evidence" value="ECO:0007669"/>
    <property type="project" value="TreeGrafter"/>
</dbReference>
<dbReference type="GO" id="GO:0006273">
    <property type="term" value="P:lagging strand elongation"/>
    <property type="evidence" value="ECO:0007669"/>
    <property type="project" value="TreeGrafter"/>
</dbReference>
<evidence type="ECO:0000256" key="1">
    <source>
        <dbReference type="SAM" id="MobiDB-lite"/>
    </source>
</evidence>
<dbReference type="GO" id="GO:0005658">
    <property type="term" value="C:alpha DNA polymerase:primase complex"/>
    <property type="evidence" value="ECO:0007669"/>
    <property type="project" value="TreeGrafter"/>
</dbReference>
<dbReference type="GO" id="GO:0003688">
    <property type="term" value="F:DNA replication origin binding"/>
    <property type="evidence" value="ECO:0007669"/>
    <property type="project" value="TreeGrafter"/>
</dbReference>
<dbReference type="EMBL" id="KI657591">
    <property type="protein sequence ID" value="ETN86246.1"/>
    <property type="molecule type" value="Genomic_DNA"/>
</dbReference>
<dbReference type="Pfam" id="PF12254">
    <property type="entry name" value="DNA_pol_alpha_N"/>
    <property type="match status" value="1"/>
</dbReference>
<dbReference type="STRING" id="51031.W2TYX4"/>
<organism evidence="3 4">
    <name type="scientific">Necator americanus</name>
    <name type="common">Human hookworm</name>
    <dbReference type="NCBI Taxonomy" id="51031"/>
    <lineage>
        <taxon>Eukaryota</taxon>
        <taxon>Metazoa</taxon>
        <taxon>Ecdysozoa</taxon>
        <taxon>Nematoda</taxon>
        <taxon>Chromadorea</taxon>
        <taxon>Rhabditida</taxon>
        <taxon>Rhabditina</taxon>
        <taxon>Rhabditomorpha</taxon>
        <taxon>Strongyloidea</taxon>
        <taxon>Ancylostomatidae</taxon>
        <taxon>Bunostominae</taxon>
        <taxon>Necator</taxon>
    </lineage>
</organism>
<dbReference type="InterPro" id="IPR024647">
    <property type="entry name" value="DNA_pol_a_cat_su_N"/>
</dbReference>
<dbReference type="OMA" id="HKPADNT"/>
<feature type="compositionally biased region" description="Acidic residues" evidence="1">
    <location>
        <begin position="90"/>
        <end position="100"/>
    </location>
</feature>
<dbReference type="PANTHER" id="PTHR45861">
    <property type="entry name" value="DNA POLYMERASE ALPHA CATALYTIC SUBUNIT"/>
    <property type="match status" value="1"/>
</dbReference>
<evidence type="ECO:0000259" key="2">
    <source>
        <dbReference type="Pfam" id="PF12254"/>
    </source>
</evidence>
<feature type="domain" description="DNA polymerase alpha catalytic subunit N-terminal" evidence="2">
    <location>
        <begin position="29"/>
        <end position="92"/>
    </location>
</feature>
<feature type="region of interest" description="Disordered" evidence="1">
    <location>
        <begin position="76"/>
        <end position="118"/>
    </location>
</feature>
<dbReference type="Proteomes" id="UP000053676">
    <property type="component" value="Unassembled WGS sequence"/>
</dbReference>
<dbReference type="PANTHER" id="PTHR45861:SF1">
    <property type="entry name" value="DNA POLYMERASE ALPHA CATALYTIC SUBUNIT"/>
    <property type="match status" value="1"/>
</dbReference>
<dbReference type="AlphaFoldDB" id="W2TYX4"/>
<evidence type="ECO:0000313" key="3">
    <source>
        <dbReference type="EMBL" id="ETN86246.1"/>
    </source>
</evidence>
<proteinExistence type="predicted"/>
<reference evidence="4" key="1">
    <citation type="journal article" date="2014" name="Nat. Genet.">
        <title>Genome of the human hookworm Necator americanus.</title>
        <authorList>
            <person name="Tang Y.T."/>
            <person name="Gao X."/>
            <person name="Rosa B.A."/>
            <person name="Abubucker S."/>
            <person name="Hallsworth-Pepin K."/>
            <person name="Martin J."/>
            <person name="Tyagi R."/>
            <person name="Heizer E."/>
            <person name="Zhang X."/>
            <person name="Bhonagiri-Palsikar V."/>
            <person name="Minx P."/>
            <person name="Warren W.C."/>
            <person name="Wang Q."/>
            <person name="Zhan B."/>
            <person name="Hotez P.J."/>
            <person name="Sternberg P.W."/>
            <person name="Dougall A."/>
            <person name="Gaze S.T."/>
            <person name="Mulvenna J."/>
            <person name="Sotillo J."/>
            <person name="Ranganathan S."/>
            <person name="Rabelo E.M."/>
            <person name="Wilson R.K."/>
            <person name="Felgner P.L."/>
            <person name="Bethony J."/>
            <person name="Hawdon J.M."/>
            <person name="Gasser R.B."/>
            <person name="Loukas A."/>
            <person name="Mitreva M."/>
        </authorList>
    </citation>
    <scope>NUCLEOTIDE SEQUENCE [LARGE SCALE GENOMIC DNA]</scope>
</reference>
<dbReference type="GO" id="GO:1902975">
    <property type="term" value="P:mitotic DNA replication initiation"/>
    <property type="evidence" value="ECO:0007669"/>
    <property type="project" value="TreeGrafter"/>
</dbReference>
<dbReference type="KEGG" id="nai:NECAME_01375"/>
<evidence type="ECO:0000313" key="4">
    <source>
        <dbReference type="Proteomes" id="UP000053676"/>
    </source>
</evidence>
<name>W2TYX4_NECAM</name>
<dbReference type="GO" id="GO:0003697">
    <property type="term" value="F:single-stranded DNA binding"/>
    <property type="evidence" value="ECO:0007669"/>
    <property type="project" value="TreeGrafter"/>
</dbReference>
<feature type="region of interest" description="Disordered" evidence="1">
    <location>
        <begin position="1"/>
        <end position="40"/>
    </location>
</feature>
<sequence>MSDAENEVECRRSSRRRESARQQSRRSALEAMKEARRSGKVHRVDLDSLIGNVYEEVDEDEYNEIVRKRQAADFVVDDDGSGYVDHGADIFDDEEDEEDLSEKRSKKKKKDKKGKPSS</sequence>
<accession>W2TYX4</accession>
<feature type="compositionally biased region" description="Basic and acidic residues" evidence="1">
    <location>
        <begin position="8"/>
        <end position="20"/>
    </location>
</feature>
<gene>
    <name evidence="3" type="ORF">NECAME_01375</name>
</gene>
<feature type="compositionally biased region" description="Basic and acidic residues" evidence="1">
    <location>
        <begin position="27"/>
        <end position="40"/>
    </location>
</feature>
<keyword evidence="4" id="KW-1185">Reference proteome</keyword>